<evidence type="ECO:0000313" key="4">
    <source>
        <dbReference type="Proteomes" id="UP000009877"/>
    </source>
</evidence>
<dbReference type="RefSeq" id="WP_006215094.1">
    <property type="nucleotide sequence ID" value="NZ_ANHZ02000017.1"/>
</dbReference>
<dbReference type="InterPro" id="IPR057666">
    <property type="entry name" value="DrpA_SLOG"/>
</dbReference>
<dbReference type="Proteomes" id="UP000009877">
    <property type="component" value="Unassembled WGS sequence"/>
</dbReference>
<organism evidence="3 4">
    <name type="scientific">Kocuria palustris PEL</name>
    <dbReference type="NCBI Taxonomy" id="1236550"/>
    <lineage>
        <taxon>Bacteria</taxon>
        <taxon>Bacillati</taxon>
        <taxon>Actinomycetota</taxon>
        <taxon>Actinomycetes</taxon>
        <taxon>Micrococcales</taxon>
        <taxon>Micrococcaceae</taxon>
        <taxon>Kocuria</taxon>
    </lineage>
</organism>
<dbReference type="PANTHER" id="PTHR43022">
    <property type="entry name" value="PROTEIN SMF"/>
    <property type="match status" value="1"/>
</dbReference>
<sequence length="398" mass="42280">MTLEDQQLIRRARAGLSRVIEPRDAIGHVLIKALGPVVSWEIVSSGRRLSAEESLALTQAMQRVPEAVGGSMATAAQRWKARASVVDTDADRRALEDVGGWLCVPEDDDWPAQLDQLGLQSPVALWGRGRRTALGRWPGDAVAIVGSRDVTSYGRSITFDLAGALAARGRTIVSGGAYGVDEAAHRAALATGVGPVPTVAVMAGGVDRLYPRGNQELLERVCAEGTVVSESPPGTMPARYRFLDRNRLIAALSAATVLTESRWRSGAQNTAHHADQLSKPVGAVPGSIHSAASAGCHRLIREGAAVLVSDVEEVLSLLEPLGAVAESAPAEQLQIFDGLSQQDRMLADALPVRSGASIDALVSATGLPVRLLLGALRRLERDGLALERDGLWRRPRIR</sequence>
<dbReference type="EMBL" id="ANHZ02000017">
    <property type="protein sequence ID" value="EME36192.1"/>
    <property type="molecule type" value="Genomic_DNA"/>
</dbReference>
<dbReference type="SUPFAM" id="SSF102405">
    <property type="entry name" value="MCP/YpsA-like"/>
    <property type="match status" value="1"/>
</dbReference>
<gene>
    <name evidence="3" type="ORF">C884_00671</name>
</gene>
<evidence type="ECO:0000259" key="2">
    <source>
        <dbReference type="Pfam" id="PF02481"/>
    </source>
</evidence>
<proteinExistence type="inferred from homology"/>
<dbReference type="PANTHER" id="PTHR43022:SF1">
    <property type="entry name" value="PROTEIN SMF"/>
    <property type="match status" value="1"/>
</dbReference>
<evidence type="ECO:0000256" key="1">
    <source>
        <dbReference type="ARBA" id="ARBA00006525"/>
    </source>
</evidence>
<dbReference type="STRING" id="71999.KPaMU14_04680"/>
<keyword evidence="4" id="KW-1185">Reference proteome</keyword>
<accession>M2WCI6</accession>
<dbReference type="NCBIfam" id="TIGR00732">
    <property type="entry name" value="dprA"/>
    <property type="match status" value="1"/>
</dbReference>
<dbReference type="InterPro" id="IPR003488">
    <property type="entry name" value="DprA"/>
</dbReference>
<dbReference type="GO" id="GO:0009294">
    <property type="term" value="P:DNA-mediated transformation"/>
    <property type="evidence" value="ECO:0007669"/>
    <property type="project" value="InterPro"/>
</dbReference>
<dbReference type="Pfam" id="PF02481">
    <property type="entry name" value="DNA_processg_A"/>
    <property type="match status" value="1"/>
</dbReference>
<name>M2WCI6_9MICC</name>
<comment type="caution">
    <text evidence="3">The sequence shown here is derived from an EMBL/GenBank/DDBJ whole genome shotgun (WGS) entry which is preliminary data.</text>
</comment>
<evidence type="ECO:0000313" key="3">
    <source>
        <dbReference type="EMBL" id="EME36192.1"/>
    </source>
</evidence>
<protein>
    <submittedName>
        <fullName evidence="3">Rossmann fold nucleotide-binding protein Smf</fullName>
    </submittedName>
</protein>
<dbReference type="AlphaFoldDB" id="M2WCI6"/>
<reference evidence="3 4" key="1">
    <citation type="journal article" date="2014" name="Genome Announc.">
        <title>Draft Genome Sequence of Kocuria palustris PEL.</title>
        <authorList>
            <person name="Sharma G."/>
            <person name="Khatri I."/>
            <person name="Subramanian S."/>
        </authorList>
    </citation>
    <scope>NUCLEOTIDE SEQUENCE [LARGE SCALE GENOMIC DNA]</scope>
    <source>
        <strain evidence="3 4">PEL</strain>
    </source>
</reference>
<comment type="similarity">
    <text evidence="1">Belongs to the DprA/Smf family.</text>
</comment>
<dbReference type="Gene3D" id="3.40.50.450">
    <property type="match status" value="1"/>
</dbReference>
<feature type="domain" description="Smf/DprA SLOG" evidence="2">
    <location>
        <begin position="103"/>
        <end position="318"/>
    </location>
</feature>